<sequence>MKTRTRRSLTIRAGAVAGAAALMMGGAFAAHAHVGIVEETAEAGAYEVLTVSVPHGCDGSATTEVAIQIPDGINAVTPTRNPLYTTERVMETLEPAMTDSHGNEVTERVEQVVYSADTPLPEGQRDTFELSLQVPEEAAESTLYFPTVQTCEQGEAAWVQIPSDGQDVDELDAPAPSVAVVAPGENSADGTGTQSVADAASTEAGDPAASGSGPLVITSLAVGGLGLLVAVVALMRGRGQG</sequence>
<feature type="transmembrane region" description="Helical" evidence="2">
    <location>
        <begin position="215"/>
        <end position="235"/>
    </location>
</feature>
<dbReference type="CDD" id="cd08545">
    <property type="entry name" value="YcnI_like"/>
    <property type="match status" value="1"/>
</dbReference>
<feature type="region of interest" description="Disordered" evidence="1">
    <location>
        <begin position="181"/>
        <end position="210"/>
    </location>
</feature>
<comment type="caution">
    <text evidence="5">The sequence shown here is derived from an EMBL/GenBank/DDBJ whole genome shotgun (WGS) entry which is preliminary data.</text>
</comment>
<keyword evidence="2" id="KW-0472">Membrane</keyword>
<dbReference type="Proteomes" id="UP000824037">
    <property type="component" value="Unassembled WGS sequence"/>
</dbReference>
<dbReference type="EMBL" id="DXBY01000170">
    <property type="protein sequence ID" value="HIZ36136.1"/>
    <property type="molecule type" value="Genomic_DNA"/>
</dbReference>
<keyword evidence="2" id="KW-0812">Transmembrane</keyword>
<proteinExistence type="predicted"/>
<dbReference type="InterPro" id="IPR012533">
    <property type="entry name" value="YcnI-copper_dom"/>
</dbReference>
<dbReference type="Gene3D" id="2.60.40.2230">
    <property type="entry name" value="Uncharacterised protein YcnI-like PF07987, DUF1775"/>
    <property type="match status" value="1"/>
</dbReference>
<evidence type="ECO:0000256" key="3">
    <source>
        <dbReference type="SAM" id="SignalP"/>
    </source>
</evidence>
<organism evidence="5 6">
    <name type="scientific">Candidatus Ruania gallistercoris</name>
    <dbReference type="NCBI Taxonomy" id="2838746"/>
    <lineage>
        <taxon>Bacteria</taxon>
        <taxon>Bacillati</taxon>
        <taxon>Actinomycetota</taxon>
        <taxon>Actinomycetes</taxon>
        <taxon>Micrococcales</taxon>
        <taxon>Ruaniaceae</taxon>
        <taxon>Ruania</taxon>
    </lineage>
</organism>
<evidence type="ECO:0000313" key="5">
    <source>
        <dbReference type="EMBL" id="HIZ36136.1"/>
    </source>
</evidence>
<reference evidence="5" key="1">
    <citation type="journal article" date="2021" name="PeerJ">
        <title>Extensive microbial diversity within the chicken gut microbiome revealed by metagenomics and culture.</title>
        <authorList>
            <person name="Gilroy R."/>
            <person name="Ravi A."/>
            <person name="Getino M."/>
            <person name="Pursley I."/>
            <person name="Horton D.L."/>
            <person name="Alikhan N.F."/>
            <person name="Baker D."/>
            <person name="Gharbi K."/>
            <person name="Hall N."/>
            <person name="Watson M."/>
            <person name="Adriaenssens E.M."/>
            <person name="Foster-Nyarko E."/>
            <person name="Jarju S."/>
            <person name="Secka A."/>
            <person name="Antonio M."/>
            <person name="Oren A."/>
            <person name="Chaudhuri R.R."/>
            <person name="La Ragione R."/>
            <person name="Hildebrand F."/>
            <person name="Pallen M.J."/>
        </authorList>
    </citation>
    <scope>NUCLEOTIDE SEQUENCE</scope>
    <source>
        <strain evidence="5">ChiGjej4B4-7305</strain>
    </source>
</reference>
<dbReference type="PROSITE" id="PS51318">
    <property type="entry name" value="TAT"/>
    <property type="match status" value="1"/>
</dbReference>
<feature type="domain" description="YncI copper-binding" evidence="4">
    <location>
        <begin position="33"/>
        <end position="180"/>
    </location>
</feature>
<protein>
    <submittedName>
        <fullName evidence="5">YcnI family protein</fullName>
    </submittedName>
</protein>
<name>A0A9D2EF01_9MICO</name>
<dbReference type="InterPro" id="IPR006311">
    <property type="entry name" value="TAT_signal"/>
</dbReference>
<keyword evidence="3" id="KW-0732">Signal</keyword>
<dbReference type="InterPro" id="IPR038507">
    <property type="entry name" value="YcnI-like_sf"/>
</dbReference>
<reference evidence="5" key="2">
    <citation type="submission" date="2021-04" db="EMBL/GenBank/DDBJ databases">
        <authorList>
            <person name="Gilroy R."/>
        </authorList>
    </citation>
    <scope>NUCLEOTIDE SEQUENCE</scope>
    <source>
        <strain evidence="5">ChiGjej4B4-7305</strain>
    </source>
</reference>
<gene>
    <name evidence="5" type="ORF">H9815_10185</name>
</gene>
<evidence type="ECO:0000256" key="1">
    <source>
        <dbReference type="SAM" id="MobiDB-lite"/>
    </source>
</evidence>
<dbReference type="Pfam" id="PF07987">
    <property type="entry name" value="DUF1775"/>
    <property type="match status" value="1"/>
</dbReference>
<evidence type="ECO:0000259" key="4">
    <source>
        <dbReference type="Pfam" id="PF07987"/>
    </source>
</evidence>
<feature type="chain" id="PRO_5038767356" evidence="3">
    <location>
        <begin position="30"/>
        <end position="241"/>
    </location>
</feature>
<evidence type="ECO:0000313" key="6">
    <source>
        <dbReference type="Proteomes" id="UP000824037"/>
    </source>
</evidence>
<accession>A0A9D2EF01</accession>
<evidence type="ECO:0000256" key="2">
    <source>
        <dbReference type="SAM" id="Phobius"/>
    </source>
</evidence>
<keyword evidence="2" id="KW-1133">Transmembrane helix</keyword>
<feature type="signal peptide" evidence="3">
    <location>
        <begin position="1"/>
        <end position="29"/>
    </location>
</feature>
<dbReference type="AlphaFoldDB" id="A0A9D2EF01"/>